<feature type="binding site" evidence="14">
    <location>
        <position position="7"/>
    </location>
    <ligand>
        <name>Ca(2+)</name>
        <dbReference type="ChEBI" id="CHEBI:29108"/>
        <label>1</label>
    </ligand>
</feature>
<evidence type="ECO:0000256" key="11">
    <source>
        <dbReference type="ARBA" id="ARBA00023157"/>
    </source>
</evidence>
<evidence type="ECO:0000256" key="14">
    <source>
        <dbReference type="PIRSR" id="PIRSR600823-3"/>
    </source>
</evidence>
<feature type="binding site" description="axial binding residue" evidence="14">
    <location>
        <position position="123"/>
    </location>
    <ligand>
        <name>heme b</name>
        <dbReference type="ChEBI" id="CHEBI:60344"/>
    </ligand>
    <ligandPart>
        <name>Fe</name>
        <dbReference type="ChEBI" id="CHEBI:18248"/>
    </ligandPart>
</feature>
<accession>A0AAV3R196</accession>
<evidence type="ECO:0000256" key="3">
    <source>
        <dbReference type="ARBA" id="ARBA00006873"/>
    </source>
</evidence>
<dbReference type="PROSITE" id="PS00435">
    <property type="entry name" value="PEROXIDASE_1"/>
    <property type="match status" value="1"/>
</dbReference>
<dbReference type="PANTHER" id="PTHR31517:SF84">
    <property type="entry name" value="PEROXIDASE"/>
    <property type="match status" value="1"/>
</dbReference>
<dbReference type="InterPro" id="IPR019793">
    <property type="entry name" value="Peroxidases_heam-ligand_BS"/>
</dbReference>
<dbReference type="EMBL" id="BAABME010039778">
    <property type="protein sequence ID" value="GAA0169331.1"/>
    <property type="molecule type" value="Genomic_DNA"/>
</dbReference>
<reference evidence="17 18" key="1">
    <citation type="submission" date="2024-01" db="EMBL/GenBank/DDBJ databases">
        <title>The complete chloroplast genome sequence of Lithospermum erythrorhizon: insights into the phylogenetic relationship among Boraginaceae species and the maternal lineages of purple gromwells.</title>
        <authorList>
            <person name="Okada T."/>
            <person name="Watanabe K."/>
        </authorList>
    </citation>
    <scope>NUCLEOTIDE SEQUENCE [LARGE SCALE GENOMIC DNA]</scope>
</reference>
<evidence type="ECO:0000256" key="15">
    <source>
        <dbReference type="PIRSR" id="PIRSR600823-5"/>
    </source>
</evidence>
<name>A0AAV3R196_LITER</name>
<dbReference type="Pfam" id="PF00141">
    <property type="entry name" value="peroxidase"/>
    <property type="match status" value="1"/>
</dbReference>
<keyword evidence="9" id="KW-0560">Oxidoreductase</keyword>
<feature type="disulfide bond" evidence="15">
    <location>
        <begin position="48"/>
        <end position="247"/>
    </location>
</feature>
<dbReference type="GO" id="GO:0042744">
    <property type="term" value="P:hydrogen peroxide catabolic process"/>
    <property type="evidence" value="ECO:0007669"/>
    <property type="project" value="InterPro"/>
</dbReference>
<keyword evidence="8 14" id="KW-0106">Calcium</keyword>
<dbReference type="InterPro" id="IPR000823">
    <property type="entry name" value="Peroxidase_pln"/>
</dbReference>
<evidence type="ECO:0000256" key="12">
    <source>
        <dbReference type="ARBA" id="ARBA00023180"/>
    </source>
</evidence>
<feature type="binding site" evidence="14">
    <location>
        <position position="12"/>
    </location>
    <ligand>
        <name>Ca(2+)</name>
        <dbReference type="ChEBI" id="CHEBI:29108"/>
        <label>1</label>
    </ligand>
</feature>
<evidence type="ECO:0000256" key="9">
    <source>
        <dbReference type="ARBA" id="ARBA00023002"/>
    </source>
</evidence>
<dbReference type="Gene3D" id="1.10.520.10">
    <property type="match status" value="1"/>
</dbReference>
<keyword evidence="6" id="KW-0349">Heme</keyword>
<feature type="binding site" evidence="14">
    <location>
        <position position="179"/>
    </location>
    <ligand>
        <name>Ca(2+)</name>
        <dbReference type="ChEBI" id="CHEBI:29108"/>
        <label>2</label>
    </ligand>
</feature>
<comment type="catalytic activity">
    <reaction evidence="1">
        <text>2 a phenolic donor + H2O2 = 2 a phenolic radical donor + 2 H2O</text>
        <dbReference type="Rhea" id="RHEA:56136"/>
        <dbReference type="ChEBI" id="CHEBI:15377"/>
        <dbReference type="ChEBI" id="CHEBI:16240"/>
        <dbReference type="ChEBI" id="CHEBI:139520"/>
        <dbReference type="ChEBI" id="CHEBI:139521"/>
        <dbReference type="EC" id="1.11.1.7"/>
    </reaction>
</comment>
<gene>
    <name evidence="17" type="ORF">LIER_43844</name>
</gene>
<dbReference type="InterPro" id="IPR033905">
    <property type="entry name" value="Secretory_peroxidase"/>
</dbReference>
<keyword evidence="18" id="KW-1185">Reference proteome</keyword>
<proteinExistence type="inferred from homology"/>
<dbReference type="GO" id="GO:0046872">
    <property type="term" value="F:metal ion binding"/>
    <property type="evidence" value="ECO:0007669"/>
    <property type="project" value="UniProtKB-KW"/>
</dbReference>
<dbReference type="GO" id="GO:0006979">
    <property type="term" value="P:response to oxidative stress"/>
    <property type="evidence" value="ECO:0007669"/>
    <property type="project" value="InterPro"/>
</dbReference>
<evidence type="ECO:0000256" key="7">
    <source>
        <dbReference type="ARBA" id="ARBA00022723"/>
    </source>
</evidence>
<evidence type="ECO:0000256" key="4">
    <source>
        <dbReference type="ARBA" id="ARBA00012313"/>
    </source>
</evidence>
<protein>
    <recommendedName>
        <fullName evidence="4">peroxidase</fullName>
        <ecNumber evidence="4">1.11.1.7</ecNumber>
    </recommendedName>
</protein>
<comment type="similarity">
    <text evidence="3">Belongs to the peroxidase family. Ascorbate peroxidase subfamily.</text>
</comment>
<comment type="cofactor">
    <cofactor evidence="14">
        <name>Ca(2+)</name>
        <dbReference type="ChEBI" id="CHEBI:29108"/>
    </cofactor>
    <text evidence="14">Binds 2 calcium ions per subunit.</text>
</comment>
<dbReference type="AlphaFoldDB" id="A0AAV3R196"/>
<dbReference type="FunFam" id="1.10.420.10:FF:000006">
    <property type="entry name" value="Peroxidase"/>
    <property type="match status" value="1"/>
</dbReference>
<evidence type="ECO:0000313" key="18">
    <source>
        <dbReference type="Proteomes" id="UP001454036"/>
    </source>
</evidence>
<feature type="binding site" evidence="13">
    <location>
        <position position="93"/>
    </location>
    <ligand>
        <name>substrate</name>
    </ligand>
</feature>
<evidence type="ECO:0000259" key="16">
    <source>
        <dbReference type="PROSITE" id="PS50873"/>
    </source>
</evidence>
<dbReference type="InterPro" id="IPR010255">
    <property type="entry name" value="Haem_peroxidase_sf"/>
</dbReference>
<feature type="binding site" evidence="14">
    <location>
        <position position="171"/>
    </location>
    <ligand>
        <name>Ca(2+)</name>
        <dbReference type="ChEBI" id="CHEBI:29108"/>
        <label>2</label>
    </ligand>
</feature>
<dbReference type="GO" id="GO:0020037">
    <property type="term" value="F:heme binding"/>
    <property type="evidence" value="ECO:0007669"/>
    <property type="project" value="InterPro"/>
</dbReference>
<feature type="binding site" evidence="14">
    <location>
        <position position="14"/>
    </location>
    <ligand>
        <name>Ca(2+)</name>
        <dbReference type="ChEBI" id="CHEBI:29108"/>
        <label>1</label>
    </ligand>
</feature>
<evidence type="ECO:0000256" key="10">
    <source>
        <dbReference type="ARBA" id="ARBA00023004"/>
    </source>
</evidence>
<evidence type="ECO:0000313" key="17">
    <source>
        <dbReference type="EMBL" id="GAA0169331.1"/>
    </source>
</evidence>
<dbReference type="PROSITE" id="PS50873">
    <property type="entry name" value="PEROXIDASE_4"/>
    <property type="match status" value="1"/>
</dbReference>
<evidence type="ECO:0000256" key="13">
    <source>
        <dbReference type="PIRSR" id="PIRSR600823-2"/>
    </source>
</evidence>
<comment type="cofactor">
    <cofactor evidence="14">
        <name>heme b</name>
        <dbReference type="ChEBI" id="CHEBI:60344"/>
    </cofactor>
    <text evidence="14">Binds 1 heme b (iron(II)-protoporphyrin IX) group per subunit.</text>
</comment>
<dbReference type="PRINTS" id="PR00458">
    <property type="entry name" value="PEROXIDASE"/>
</dbReference>
<dbReference type="Proteomes" id="UP001454036">
    <property type="component" value="Unassembled WGS sequence"/>
</dbReference>
<dbReference type="GO" id="GO:0140825">
    <property type="term" value="F:lactoperoxidase activity"/>
    <property type="evidence" value="ECO:0007669"/>
    <property type="project" value="UniProtKB-EC"/>
</dbReference>
<dbReference type="EC" id="1.11.1.7" evidence="4"/>
<feature type="binding site" evidence="14">
    <location>
        <position position="124"/>
    </location>
    <ligand>
        <name>Ca(2+)</name>
        <dbReference type="ChEBI" id="CHEBI:29108"/>
        <label>2</label>
    </ligand>
</feature>
<comment type="caution">
    <text evidence="17">The sequence shown here is derived from an EMBL/GenBank/DDBJ whole genome shotgun (WGS) entry which is preliminary data.</text>
</comment>
<keyword evidence="11 15" id="KW-1015">Disulfide bond</keyword>
<keyword evidence="10 14" id="KW-0408">Iron</keyword>
<dbReference type="CDD" id="cd00693">
    <property type="entry name" value="secretory_peroxidase"/>
    <property type="match status" value="1"/>
</dbReference>
<feature type="binding site" evidence="14">
    <location>
        <position position="174"/>
    </location>
    <ligand>
        <name>Ca(2+)</name>
        <dbReference type="ChEBI" id="CHEBI:29108"/>
        <label>2</label>
    </ligand>
</feature>
<comment type="function">
    <text evidence="2">Removal of H(2)O(2), oxidation of toxic reductants, biosynthesis and degradation of lignin, suberization, auxin catabolism, response to environmental stresses such as wounding, pathogen attack and oxidative stress. These functions might be dependent on each isozyme/isoform in each plant tissue.</text>
</comment>
<keyword evidence="7 14" id="KW-0479">Metal-binding</keyword>
<evidence type="ECO:0000256" key="8">
    <source>
        <dbReference type="ARBA" id="ARBA00022837"/>
    </source>
</evidence>
<keyword evidence="5 17" id="KW-0575">Peroxidase</keyword>
<evidence type="ECO:0000256" key="5">
    <source>
        <dbReference type="ARBA" id="ARBA00022559"/>
    </source>
</evidence>
<feature type="disulfide bond" evidence="15">
    <location>
        <begin position="130"/>
        <end position="157"/>
    </location>
</feature>
<evidence type="ECO:0000256" key="1">
    <source>
        <dbReference type="ARBA" id="ARBA00000189"/>
    </source>
</evidence>
<dbReference type="PRINTS" id="PR00461">
    <property type="entry name" value="PLPEROXIDASE"/>
</dbReference>
<evidence type="ECO:0000256" key="6">
    <source>
        <dbReference type="ARBA" id="ARBA00022617"/>
    </source>
</evidence>
<keyword evidence="12" id="KW-0325">Glycoprotein</keyword>
<dbReference type="SUPFAM" id="SSF48113">
    <property type="entry name" value="Heme-dependent peroxidases"/>
    <property type="match status" value="1"/>
</dbReference>
<organism evidence="17 18">
    <name type="scientific">Lithospermum erythrorhizon</name>
    <name type="common">Purple gromwell</name>
    <name type="synonym">Lithospermum officinale var. erythrorhizon</name>
    <dbReference type="NCBI Taxonomy" id="34254"/>
    <lineage>
        <taxon>Eukaryota</taxon>
        <taxon>Viridiplantae</taxon>
        <taxon>Streptophyta</taxon>
        <taxon>Embryophyta</taxon>
        <taxon>Tracheophyta</taxon>
        <taxon>Spermatophyta</taxon>
        <taxon>Magnoliopsida</taxon>
        <taxon>eudicotyledons</taxon>
        <taxon>Gunneridae</taxon>
        <taxon>Pentapetalae</taxon>
        <taxon>asterids</taxon>
        <taxon>lamiids</taxon>
        <taxon>Boraginales</taxon>
        <taxon>Boraginaceae</taxon>
        <taxon>Boraginoideae</taxon>
        <taxon>Lithospermeae</taxon>
        <taxon>Lithospermum</taxon>
    </lineage>
</organism>
<feature type="domain" description="Plant heme peroxidase family profile" evidence="16">
    <location>
        <begin position="1"/>
        <end position="251"/>
    </location>
</feature>
<evidence type="ECO:0000256" key="2">
    <source>
        <dbReference type="ARBA" id="ARBA00002322"/>
    </source>
</evidence>
<dbReference type="Gene3D" id="1.10.420.10">
    <property type="entry name" value="Peroxidase, domain 2"/>
    <property type="match status" value="1"/>
</dbReference>
<sequence>MFTCTFVFQGCDASILLRGSPSLRALTLKAIRDLGNILHKECGRVVSCADIITICTRDAIFLAGGPDYSVPLGRRDSLVSLPPPKNNTKLPFPPPSSNTTTNLNYFAQHNFDATDVVAISGSHTFGRSRCFAVKSRLYPTVDPTMDPKFAKTVGKTCDSSNSTNNATVLMDTLTSKIFDNKHYVNIMNHKVLFNTDQDLLNDVRTKYIVTSFAKNQSLFFEKFVNAIVKMGQMGVLIGNQGEIRSNCSLIAR</sequence>
<dbReference type="PANTHER" id="PTHR31517">
    <property type="match status" value="1"/>
</dbReference>
<feature type="binding site" evidence="14">
    <location>
        <position position="10"/>
    </location>
    <ligand>
        <name>Ca(2+)</name>
        <dbReference type="ChEBI" id="CHEBI:29108"/>
        <label>1</label>
    </ligand>
</feature>
<dbReference type="InterPro" id="IPR002016">
    <property type="entry name" value="Haem_peroxidase"/>
</dbReference>